<proteinExistence type="predicted"/>
<feature type="domain" description="Rhodanese" evidence="1">
    <location>
        <begin position="18"/>
        <end position="119"/>
    </location>
</feature>
<evidence type="ECO:0000313" key="2">
    <source>
        <dbReference type="EMBL" id="BAS67589.1"/>
    </source>
</evidence>
<dbReference type="Proteomes" id="UP000067399">
    <property type="component" value="Chromosome"/>
</dbReference>
<dbReference type="InterPro" id="IPR001763">
    <property type="entry name" value="Rhodanese-like_dom"/>
</dbReference>
<accession>A0A0P0UQW6</accession>
<dbReference type="EMBL" id="AP013042">
    <property type="protein sequence ID" value="BAS67589.1"/>
    <property type="molecule type" value="Genomic_DNA"/>
</dbReference>
<reference evidence="2 3" key="2">
    <citation type="journal article" date="2016" name="ISME J.">
        <title>Heterogeneous composition of key metabolic gene clusters in a vent mussel symbiont population.</title>
        <authorList>
            <person name="Ikuta T."/>
            <person name="Takaki Y."/>
            <person name="Nagai Y."/>
            <person name="Shimamura S."/>
            <person name="Tsuda M."/>
            <person name="Kawagucci S."/>
            <person name="Aoki Y."/>
            <person name="Inoue K."/>
            <person name="Teruya M."/>
            <person name="Satou K."/>
            <person name="Teruya K."/>
            <person name="Shimoji M."/>
            <person name="Tamotsu H."/>
            <person name="Hirano T."/>
            <person name="Maruyama T."/>
            <person name="Yoshida T."/>
        </authorList>
    </citation>
    <scope>NUCLEOTIDE SEQUENCE [LARGE SCALE GENOMIC DNA]</scope>
    <source>
        <strain evidence="2 3">Myojin Knoll</strain>
    </source>
</reference>
<dbReference type="SUPFAM" id="SSF52821">
    <property type="entry name" value="Rhodanese/Cell cycle control phosphatase"/>
    <property type="match status" value="1"/>
</dbReference>
<sequence>MNELIQYFPKKAYERLQSNQDAVLIDVRCEAENKFVGRPLNCIFVPWVDEPDWAPHADEFIAAVQRFGCQLETEIILICRSGYRSTDAGQCLINHGFTSVAHVVSGFEGDLDENNQRGNINGWRHDGMEWEQC</sequence>
<reference evidence="2 3" key="1">
    <citation type="journal article" date="2000" name="Mar. Ecol. Prog. Ser.">
        <title>Phylogenetic characterization of endosymbionts in three hydrothermal vent mussels: influence on host distributions.</title>
        <authorList>
            <person name="Fujiwara Y."/>
            <person name="Takai K."/>
            <person name="Uematsu K."/>
            <person name="Tsuchida S."/>
            <person name="Hunt J.C."/>
            <person name="Hashimoto J."/>
        </authorList>
    </citation>
    <scope>NUCLEOTIDE SEQUENCE [LARGE SCALE GENOMIC DNA]</scope>
    <source>
        <strain evidence="2 3">Myojin Knoll</strain>
    </source>
</reference>
<evidence type="ECO:0000259" key="1">
    <source>
        <dbReference type="PROSITE" id="PS50206"/>
    </source>
</evidence>
<dbReference type="Gene3D" id="3.40.250.10">
    <property type="entry name" value="Rhodanese-like domain"/>
    <property type="match status" value="1"/>
</dbReference>
<protein>
    <submittedName>
        <fullName evidence="2">Rhodanese domain protein</fullName>
    </submittedName>
</protein>
<dbReference type="PROSITE" id="PS50206">
    <property type="entry name" value="RHODANESE_3"/>
    <property type="match status" value="1"/>
</dbReference>
<dbReference type="STRING" id="1303921.BSEPE_0582"/>
<keyword evidence="3" id="KW-1185">Reference proteome</keyword>
<evidence type="ECO:0000313" key="3">
    <source>
        <dbReference type="Proteomes" id="UP000067399"/>
    </source>
</evidence>
<dbReference type="SMART" id="SM00450">
    <property type="entry name" value="RHOD"/>
    <property type="match status" value="1"/>
</dbReference>
<dbReference type="InterPro" id="IPR036873">
    <property type="entry name" value="Rhodanese-like_dom_sf"/>
</dbReference>
<dbReference type="OrthoDB" id="9789585at2"/>
<dbReference type="KEGG" id="ebh:BSEPE_0582"/>
<organism evidence="2 3">
    <name type="scientific">endosymbiont of Bathymodiolus septemdierum str. Myojin knoll</name>
    <dbReference type="NCBI Taxonomy" id="1303921"/>
    <lineage>
        <taxon>Bacteria</taxon>
        <taxon>Pseudomonadati</taxon>
        <taxon>Pseudomonadota</taxon>
        <taxon>Gammaproteobacteria</taxon>
        <taxon>sulfur-oxidizing symbionts</taxon>
    </lineage>
</organism>
<gene>
    <name evidence="2" type="ORF">BSEPE_0582</name>
</gene>
<dbReference type="RefSeq" id="WP_066043898.1">
    <property type="nucleotide sequence ID" value="NZ_AP013042.1"/>
</dbReference>
<dbReference type="AlphaFoldDB" id="A0A0P0UQW6"/>
<dbReference type="Pfam" id="PF00581">
    <property type="entry name" value="Rhodanese"/>
    <property type="match status" value="1"/>
</dbReference>
<name>A0A0P0UQW6_9GAMM</name>